<proteinExistence type="predicted"/>
<dbReference type="Proteomes" id="UP000318453">
    <property type="component" value="Chromosome"/>
</dbReference>
<dbReference type="KEGG" id="enn:FRE64_05425"/>
<dbReference type="AlphaFoldDB" id="A0A5B8NMA3"/>
<feature type="compositionally biased region" description="Polar residues" evidence="1">
    <location>
        <begin position="20"/>
        <end position="34"/>
    </location>
</feature>
<dbReference type="OrthoDB" id="9816434at2"/>
<keyword evidence="4" id="KW-1185">Reference proteome</keyword>
<dbReference type="Gene3D" id="2.60.200.20">
    <property type="match status" value="1"/>
</dbReference>
<dbReference type="PROSITE" id="PS50006">
    <property type="entry name" value="FHA_DOMAIN"/>
    <property type="match status" value="1"/>
</dbReference>
<dbReference type="EMBL" id="CP042326">
    <property type="protein sequence ID" value="QDZ39415.1"/>
    <property type="molecule type" value="Genomic_DNA"/>
</dbReference>
<evidence type="ECO:0000313" key="4">
    <source>
        <dbReference type="Proteomes" id="UP000318453"/>
    </source>
</evidence>
<sequence>MNENYPEVPDNGNLDPEPTVVNSSETPTNLQQTTPYLVHIQTGKTIELPEQEGAEITLGKPNSNHPPDIDLSDFPDAAIISRQHANIHIEAETYYIKDLDSSNGTYVNNNPVPTGEAQELSAGDIIALGKEDKVTFIFKIP</sequence>
<evidence type="ECO:0000256" key="1">
    <source>
        <dbReference type="SAM" id="MobiDB-lite"/>
    </source>
</evidence>
<dbReference type="InterPro" id="IPR050923">
    <property type="entry name" value="Cell_Proc_Reg/RNA_Proc"/>
</dbReference>
<dbReference type="RefSeq" id="WP_146295017.1">
    <property type="nucleotide sequence ID" value="NZ_CP042326.1"/>
</dbReference>
<feature type="region of interest" description="Disordered" evidence="1">
    <location>
        <begin position="1"/>
        <end position="34"/>
    </location>
</feature>
<evidence type="ECO:0000313" key="3">
    <source>
        <dbReference type="EMBL" id="QDZ39415.1"/>
    </source>
</evidence>
<dbReference type="InterPro" id="IPR008984">
    <property type="entry name" value="SMAD_FHA_dom_sf"/>
</dbReference>
<feature type="domain" description="FHA" evidence="2">
    <location>
        <begin position="56"/>
        <end position="112"/>
    </location>
</feature>
<dbReference type="SUPFAM" id="SSF49879">
    <property type="entry name" value="SMAD/FHA domain"/>
    <property type="match status" value="1"/>
</dbReference>
<organism evidence="3 4">
    <name type="scientific">Euhalothece natronophila Z-M001</name>
    <dbReference type="NCBI Taxonomy" id="522448"/>
    <lineage>
        <taxon>Bacteria</taxon>
        <taxon>Bacillati</taxon>
        <taxon>Cyanobacteriota</taxon>
        <taxon>Cyanophyceae</taxon>
        <taxon>Oscillatoriophycideae</taxon>
        <taxon>Chroococcales</taxon>
        <taxon>Halothecacae</taxon>
        <taxon>Halothece cluster</taxon>
        <taxon>Euhalothece</taxon>
    </lineage>
</organism>
<dbReference type="InterPro" id="IPR000253">
    <property type="entry name" value="FHA_dom"/>
</dbReference>
<dbReference type="PANTHER" id="PTHR23308">
    <property type="entry name" value="NUCLEAR INHIBITOR OF PROTEIN PHOSPHATASE-1"/>
    <property type="match status" value="1"/>
</dbReference>
<dbReference type="CDD" id="cd00060">
    <property type="entry name" value="FHA"/>
    <property type="match status" value="1"/>
</dbReference>
<gene>
    <name evidence="3" type="ORF">FRE64_05425</name>
</gene>
<evidence type="ECO:0000259" key="2">
    <source>
        <dbReference type="PROSITE" id="PS50006"/>
    </source>
</evidence>
<protein>
    <submittedName>
        <fullName evidence="3">FHA domain-containing protein</fullName>
    </submittedName>
</protein>
<dbReference type="SMART" id="SM00240">
    <property type="entry name" value="FHA"/>
    <property type="match status" value="1"/>
</dbReference>
<name>A0A5B8NMA3_9CHRO</name>
<accession>A0A5B8NMA3</accession>
<dbReference type="Pfam" id="PF00498">
    <property type="entry name" value="FHA"/>
    <property type="match status" value="1"/>
</dbReference>
<reference evidence="3" key="1">
    <citation type="submission" date="2019-08" db="EMBL/GenBank/DDBJ databases">
        <title>Carotenoids and Carotenoid Binding Proteins in the Halophilic Cyanobacterium Euhalothece sp. ZM00.</title>
        <authorList>
            <person name="Cho S.M."/>
            <person name="Song J.Y."/>
            <person name="Park Y.-I."/>
        </authorList>
    </citation>
    <scope>NUCLEOTIDE SEQUENCE [LARGE SCALE GENOMIC DNA]</scope>
    <source>
        <strain evidence="3">Z-M001</strain>
    </source>
</reference>